<dbReference type="SUPFAM" id="SSF52540">
    <property type="entry name" value="P-loop containing nucleoside triphosphate hydrolases"/>
    <property type="match status" value="1"/>
</dbReference>
<dbReference type="Gene3D" id="3.40.50.300">
    <property type="entry name" value="P-loop containing nucleotide triphosphate hydrolases"/>
    <property type="match status" value="1"/>
</dbReference>
<feature type="domain" description="Protein CR006 P-loop" evidence="2">
    <location>
        <begin position="12"/>
        <end position="719"/>
    </location>
</feature>
<name>D3V7G9_XENBS</name>
<gene>
    <name evidence="3" type="ordered locus">XBJ1_2657</name>
</gene>
<evidence type="ECO:0000313" key="3">
    <source>
        <dbReference type="EMBL" id="CBJ81781.1"/>
    </source>
</evidence>
<dbReference type="EMBL" id="FN667741">
    <property type="protein sequence ID" value="CBJ81781.1"/>
    <property type="molecule type" value="Genomic_DNA"/>
</dbReference>
<dbReference type="Proteomes" id="UP000002045">
    <property type="component" value="Chromosome"/>
</dbReference>
<keyword evidence="1" id="KW-0175">Coiled coil</keyword>
<organism evidence="3 4">
    <name type="scientific">Xenorhabdus bovienii (strain SS-2004)</name>
    <name type="common">Xenorhabdus nematophila subsp. bovienii</name>
    <dbReference type="NCBI Taxonomy" id="406818"/>
    <lineage>
        <taxon>Bacteria</taxon>
        <taxon>Pseudomonadati</taxon>
        <taxon>Pseudomonadota</taxon>
        <taxon>Gammaproteobacteria</taxon>
        <taxon>Enterobacterales</taxon>
        <taxon>Morganellaceae</taxon>
        <taxon>Xenorhabdus</taxon>
    </lineage>
</organism>
<dbReference type="PANTHER" id="PTHR32114">
    <property type="entry name" value="ABC TRANSPORTER ABCH.3"/>
    <property type="match status" value="1"/>
</dbReference>
<feature type="coiled-coil region" evidence="1">
    <location>
        <begin position="409"/>
        <end position="457"/>
    </location>
</feature>
<sequence>MIGEIQINSPLATYQNPARLSDLRRINYIFGANGTGKTTISRVIAQAHDHEHCQLQWQGGIELERMVYNRDFVDRNFNQDDPLQGVFTLGENQIEAERKIARLQTKIAKVNEQISSLNIQLDGSEEQPGKRKGLEDLEPTLRDKCWKQKELHDADFKEAYSAASVRRNKERFKEKVLSEANSNTAELLSLEELKQKAETVFSSNIERVTPLGNLLADDLVIVEGHVLLQKVIVGNQDIEIAALINRLGNSDWVKQGRKYHEQNPEICPFCQQPTDDHFSNKLTAFFSEAYDNDIQLLKELQANYQKASDRLTAAIQRNVEINNPFLNIDLFNAETQALVERLKVNQSKLVNKLDEPSRKMELESVQPLITQLQALVIEANEATTRHNQTMANIATEKQTLTSQVWRYVLNELADDLQLYHQTKDRLTRTIQGMEKSRREEKIQLRGLQNQVKELEKQTTSIQPTISAINDLLQKFGFHSFSIAEADEDYHYRIIRANGEDVGRSLSEGEKTFITFLYFYYLIKGAQSPSGITTNRVVVFDDPISSLDSDILYIVSSLMKSVMDEARNQSSSIKQIFILTHNVYFHKEISFNRSRPAGGVLNEESFWLVKKLQHGSVVERYETNPIRSAYELLWENVKSKNISSISLQNTLRRILENYFTMWGGMSKDEICTLFEGRDKLICQSLFSWVNDGSHSIHDDLYINHGEQTNEAYLRVFRSIFGKAGQIGHYSMMTGATIEELHDHSGAEDVAVGSELGAT</sequence>
<protein>
    <recommendedName>
        <fullName evidence="2">Protein CR006 P-loop domain-containing protein</fullName>
    </recommendedName>
</protein>
<feature type="coiled-coil region" evidence="1">
    <location>
        <begin position="93"/>
        <end position="127"/>
    </location>
</feature>
<dbReference type="PATRIC" id="fig|406818.4.peg.2396"/>
<feature type="coiled-coil region" evidence="1">
    <location>
        <begin position="290"/>
        <end position="317"/>
    </location>
</feature>
<dbReference type="RefSeq" id="WP_012989074.1">
    <property type="nucleotide sequence ID" value="NC_013892.1"/>
</dbReference>
<dbReference type="STRING" id="406818.XBJ1_2657"/>
<dbReference type="eggNOG" id="COG4694">
    <property type="taxonomic scope" value="Bacteria"/>
</dbReference>
<evidence type="ECO:0000256" key="1">
    <source>
        <dbReference type="SAM" id="Coils"/>
    </source>
</evidence>
<dbReference type="Pfam" id="PF13166">
    <property type="entry name" value="AAA_13"/>
    <property type="match status" value="1"/>
</dbReference>
<accession>D3V7G9</accession>
<dbReference type="AlphaFoldDB" id="D3V7G9"/>
<dbReference type="KEGG" id="xbo:XBJ1_2657"/>
<dbReference type="PANTHER" id="PTHR32114:SF2">
    <property type="entry name" value="ABC TRANSPORTER ABCH.3"/>
    <property type="match status" value="1"/>
</dbReference>
<dbReference type="InterPro" id="IPR027417">
    <property type="entry name" value="P-loop_NTPase"/>
</dbReference>
<evidence type="ECO:0000313" key="4">
    <source>
        <dbReference type="Proteomes" id="UP000002045"/>
    </source>
</evidence>
<dbReference type="InterPro" id="IPR026866">
    <property type="entry name" value="CR006_AAA"/>
</dbReference>
<reference evidence="3 4" key="1">
    <citation type="journal article" date="2011" name="PLoS ONE">
        <title>The entomopathogenic bacterial endosymbionts xenorhabdus and photorhabdus: convergent lifestyles from divergent genomes.</title>
        <authorList>
            <person name="Chaston J.M."/>
            <person name="Suen G."/>
            <person name="Tucker S.L."/>
            <person name="Andersen A.W."/>
            <person name="Bhasin A."/>
            <person name="Bode E."/>
            <person name="Bode H.B."/>
            <person name="Brachmann A.O."/>
            <person name="Cowles C.E."/>
            <person name="Cowles K.N."/>
            <person name="Darby C."/>
            <person name="de Leon L."/>
            <person name="Drace K."/>
            <person name="Du Z."/>
            <person name="Givaudan A."/>
            <person name="Herbert Tran E.E."/>
            <person name="Jewell K.A."/>
            <person name="Knack J.J."/>
            <person name="Krasomil-Osterfeld K.C."/>
            <person name="Kukor R."/>
            <person name="Lanois A."/>
            <person name="Latreille P."/>
            <person name="Leimgruber N.K."/>
            <person name="Lipke C.M."/>
            <person name="Liu R."/>
            <person name="Lu X."/>
            <person name="Martens E.C."/>
            <person name="Marri P.R."/>
            <person name="Medigue C."/>
            <person name="Menard M.L."/>
            <person name="Miller N.M."/>
            <person name="Morales-Soto N."/>
            <person name="Norton S."/>
            <person name="Ogier J.C."/>
            <person name="Orchard S.S."/>
            <person name="Park D."/>
            <person name="Park Y."/>
            <person name="Qurollo B.A."/>
            <person name="Sugar D.R."/>
            <person name="Richards G.R."/>
            <person name="Rouy Z."/>
            <person name="Slominski B."/>
            <person name="Slominski K."/>
            <person name="Snyder H."/>
            <person name="Tjaden B.C."/>
            <person name="van der Hoeven R."/>
            <person name="Welch R.D."/>
            <person name="Wheeler C."/>
            <person name="Xiang B."/>
            <person name="Barbazuk B."/>
            <person name="Gaudriault S."/>
            <person name="Goodner B."/>
            <person name="Slater S.C."/>
            <person name="Forst S."/>
            <person name="Goldman B.S."/>
            <person name="Goodrich-Blair H."/>
        </authorList>
    </citation>
    <scope>NUCLEOTIDE SEQUENCE [LARGE SCALE GENOMIC DNA]</scope>
    <source>
        <strain evidence="3 4">SS-2004</strain>
    </source>
</reference>
<evidence type="ECO:0000259" key="2">
    <source>
        <dbReference type="Pfam" id="PF13166"/>
    </source>
</evidence>
<proteinExistence type="predicted"/>
<dbReference type="HOGENOM" id="CLU_020729_1_0_6"/>